<dbReference type="InterPro" id="IPR042206">
    <property type="entry name" value="CRISPR-assoc_Cas1_C"/>
</dbReference>
<organism evidence="11 12">
    <name type="scientific">Actinomyces oris</name>
    <dbReference type="NCBI Taxonomy" id="544580"/>
    <lineage>
        <taxon>Bacteria</taxon>
        <taxon>Bacillati</taxon>
        <taxon>Actinomycetota</taxon>
        <taxon>Actinomycetes</taxon>
        <taxon>Actinomycetales</taxon>
        <taxon>Actinomycetaceae</taxon>
        <taxon>Actinomyces</taxon>
    </lineage>
</organism>
<evidence type="ECO:0000256" key="6">
    <source>
        <dbReference type="ARBA" id="ARBA00023118"/>
    </source>
</evidence>
<evidence type="ECO:0000313" key="11">
    <source>
        <dbReference type="EMBL" id="OLO43176.1"/>
    </source>
</evidence>
<evidence type="ECO:0000256" key="4">
    <source>
        <dbReference type="ARBA" id="ARBA00022801"/>
    </source>
</evidence>
<dbReference type="GO" id="GO:0043571">
    <property type="term" value="P:maintenance of CRISPR repeat elements"/>
    <property type="evidence" value="ECO:0007669"/>
    <property type="project" value="InterPro"/>
</dbReference>
<keyword evidence="6" id="KW-0051">Antiviral defense</keyword>
<keyword evidence="2" id="KW-0479">Metal-binding</keyword>
<evidence type="ECO:0000256" key="7">
    <source>
        <dbReference type="ARBA" id="ARBA00023125"/>
    </source>
</evidence>
<dbReference type="Gene3D" id="1.20.120.920">
    <property type="entry name" value="CRISPR-associated endonuclease Cas1, C-terminal domain"/>
    <property type="match status" value="1"/>
</dbReference>
<sequence length="229" mass="25019">MCLPSEHRYENARRRVVASAPDAQILHAATAGSRVSLSSGRVEATKGGERLLGVPIERVLGLVVHGNVDVSSALLRELCWRDRCVVWCSWSGRVVGWSQGADSPNGLQRVRQHVASAEGRLDIAQQMVSAKISNQATLLRRNGEAADTVERMRRLQRDAVSAQSLAELLGVEGEAAGALLRFLPDDAHRKYSGLCRVPVERKMTPAGARPRQRGSGLRLRPASRRLHPT</sequence>
<keyword evidence="4" id="KW-0378">Hydrolase</keyword>
<evidence type="ECO:0000256" key="3">
    <source>
        <dbReference type="ARBA" id="ARBA00022759"/>
    </source>
</evidence>
<dbReference type="GO" id="GO:0016787">
    <property type="term" value="F:hydrolase activity"/>
    <property type="evidence" value="ECO:0007669"/>
    <property type="project" value="UniProtKB-KW"/>
</dbReference>
<comment type="caution">
    <text evidence="11">The sequence shown here is derived from an EMBL/GenBank/DDBJ whole genome shotgun (WGS) entry which is preliminary data.</text>
</comment>
<dbReference type="CDD" id="cd09634">
    <property type="entry name" value="Cas1_I-II-III"/>
    <property type="match status" value="1"/>
</dbReference>
<dbReference type="Pfam" id="PF01867">
    <property type="entry name" value="Cas_Cas1"/>
    <property type="match status" value="1"/>
</dbReference>
<keyword evidence="5" id="KW-0460">Magnesium</keyword>
<dbReference type="Gene3D" id="3.100.10.20">
    <property type="entry name" value="CRISPR-associated endonuclease Cas1, N-terminal domain"/>
    <property type="match status" value="1"/>
</dbReference>
<evidence type="ECO:0000256" key="5">
    <source>
        <dbReference type="ARBA" id="ARBA00022842"/>
    </source>
</evidence>
<dbReference type="EMBL" id="MSKK01000073">
    <property type="protein sequence ID" value="OLO43176.1"/>
    <property type="molecule type" value="Genomic_DNA"/>
</dbReference>
<name>A0A1Q8V514_9ACTO</name>
<comment type="subunit">
    <text evidence="9">Homodimer, forms a heterotetramer with a Cas2 homodimer.</text>
</comment>
<evidence type="ECO:0000313" key="12">
    <source>
        <dbReference type="Proteomes" id="UP000186471"/>
    </source>
</evidence>
<dbReference type="AlphaFoldDB" id="A0A1Q8V514"/>
<keyword evidence="1" id="KW-0540">Nuclease</keyword>
<dbReference type="InterPro" id="IPR042211">
    <property type="entry name" value="CRISPR-assoc_Cas1_N"/>
</dbReference>
<evidence type="ECO:0000256" key="2">
    <source>
        <dbReference type="ARBA" id="ARBA00022723"/>
    </source>
</evidence>
<feature type="region of interest" description="Disordered" evidence="10">
    <location>
        <begin position="202"/>
        <end position="229"/>
    </location>
</feature>
<dbReference type="PANTHER" id="PTHR34353:SF2">
    <property type="entry name" value="CRISPR-ASSOCIATED ENDONUCLEASE CAS1 1"/>
    <property type="match status" value="1"/>
</dbReference>
<dbReference type="InterPro" id="IPR002729">
    <property type="entry name" value="CRISPR-assoc_Cas1"/>
</dbReference>
<evidence type="ECO:0000256" key="8">
    <source>
        <dbReference type="ARBA" id="ARBA00023211"/>
    </source>
</evidence>
<dbReference type="GO" id="GO:0051607">
    <property type="term" value="P:defense response to virus"/>
    <property type="evidence" value="ECO:0007669"/>
    <property type="project" value="UniProtKB-KW"/>
</dbReference>
<dbReference type="PANTHER" id="PTHR34353">
    <property type="entry name" value="CRISPR-ASSOCIATED ENDONUCLEASE CAS1 1"/>
    <property type="match status" value="1"/>
</dbReference>
<dbReference type="GO" id="GO:0004519">
    <property type="term" value="F:endonuclease activity"/>
    <property type="evidence" value="ECO:0007669"/>
    <property type="project" value="UniProtKB-KW"/>
</dbReference>
<dbReference type="Proteomes" id="UP000186471">
    <property type="component" value="Unassembled WGS sequence"/>
</dbReference>
<reference evidence="11 12" key="1">
    <citation type="submission" date="2016-12" db="EMBL/GenBank/DDBJ databases">
        <title>Genomic comparison of strains in the 'Actinomyces naeslundii' group.</title>
        <authorList>
            <person name="Mughal S.R."/>
            <person name="Do T."/>
            <person name="Gilbert S.C."/>
            <person name="Witherden E.A."/>
            <person name="Didelot X."/>
            <person name="Beighton D."/>
        </authorList>
    </citation>
    <scope>NUCLEOTIDE SEQUENCE [LARGE SCALE GENOMIC DNA]</scope>
    <source>
        <strain evidence="11 12">R21091</strain>
    </source>
</reference>
<protein>
    <submittedName>
        <fullName evidence="11">Uncharacterized protein</fullName>
    </submittedName>
</protein>
<accession>A0A1Q8V514</accession>
<dbReference type="InterPro" id="IPR050646">
    <property type="entry name" value="Cas1"/>
</dbReference>
<evidence type="ECO:0000256" key="1">
    <source>
        <dbReference type="ARBA" id="ARBA00022722"/>
    </source>
</evidence>
<evidence type="ECO:0000256" key="10">
    <source>
        <dbReference type="SAM" id="MobiDB-lite"/>
    </source>
</evidence>
<gene>
    <name evidence="11" type="ORF">BKH31_12740</name>
</gene>
<keyword evidence="3" id="KW-0255">Endonuclease</keyword>
<keyword evidence="7" id="KW-0238">DNA-binding</keyword>
<dbReference type="GO" id="GO:0003677">
    <property type="term" value="F:DNA binding"/>
    <property type="evidence" value="ECO:0007669"/>
    <property type="project" value="UniProtKB-KW"/>
</dbReference>
<evidence type="ECO:0000256" key="9">
    <source>
        <dbReference type="ARBA" id="ARBA00038592"/>
    </source>
</evidence>
<dbReference type="GO" id="GO:0046872">
    <property type="term" value="F:metal ion binding"/>
    <property type="evidence" value="ECO:0007669"/>
    <property type="project" value="UniProtKB-KW"/>
</dbReference>
<proteinExistence type="predicted"/>
<keyword evidence="8" id="KW-0464">Manganese</keyword>